<dbReference type="STRING" id="568069.A0A1J1IIJ2"/>
<keyword evidence="2" id="KW-1185">Reference proteome</keyword>
<dbReference type="OrthoDB" id="19659at2759"/>
<evidence type="ECO:0000313" key="2">
    <source>
        <dbReference type="Proteomes" id="UP000183832"/>
    </source>
</evidence>
<evidence type="ECO:0000313" key="1">
    <source>
        <dbReference type="EMBL" id="CRL00035.1"/>
    </source>
</evidence>
<proteinExistence type="predicted"/>
<sequence length="130" mass="15197">MDSQTVDKLATGLLNEFISLNKLEVKLSKLLDKQNDMLNHKLDDLKSIYIQHSDEEIAEVSFMMKKIAIYRTKVKNLRSDMLYICQRVAELKKKSIEIQTLKVEQKAERVKRCDYEVGLIPKKKPENVNK</sequence>
<dbReference type="Proteomes" id="UP000183832">
    <property type="component" value="Unassembled WGS sequence"/>
</dbReference>
<dbReference type="AlphaFoldDB" id="A0A1J1IIJ2"/>
<protein>
    <submittedName>
        <fullName evidence="1">CLUMA_CG013323, isoform A</fullName>
    </submittedName>
</protein>
<name>A0A1J1IIJ2_9DIPT</name>
<gene>
    <name evidence="1" type="ORF">CLUMA_CG013323</name>
</gene>
<reference evidence="1 2" key="1">
    <citation type="submission" date="2015-04" db="EMBL/GenBank/DDBJ databases">
        <authorList>
            <person name="Syromyatnikov M.Y."/>
            <person name="Popov V.N."/>
        </authorList>
    </citation>
    <scope>NUCLEOTIDE SEQUENCE [LARGE SCALE GENOMIC DNA]</scope>
</reference>
<dbReference type="EMBL" id="CVRI01000054">
    <property type="protein sequence ID" value="CRL00035.1"/>
    <property type="molecule type" value="Genomic_DNA"/>
</dbReference>
<organism evidence="1 2">
    <name type="scientific">Clunio marinus</name>
    <dbReference type="NCBI Taxonomy" id="568069"/>
    <lineage>
        <taxon>Eukaryota</taxon>
        <taxon>Metazoa</taxon>
        <taxon>Ecdysozoa</taxon>
        <taxon>Arthropoda</taxon>
        <taxon>Hexapoda</taxon>
        <taxon>Insecta</taxon>
        <taxon>Pterygota</taxon>
        <taxon>Neoptera</taxon>
        <taxon>Endopterygota</taxon>
        <taxon>Diptera</taxon>
        <taxon>Nematocera</taxon>
        <taxon>Chironomoidea</taxon>
        <taxon>Chironomidae</taxon>
        <taxon>Clunio</taxon>
    </lineage>
</organism>
<accession>A0A1J1IIJ2</accession>